<comment type="caution">
    <text evidence="1">The sequence shown here is derived from an EMBL/GenBank/DDBJ whole genome shotgun (WGS) entry which is preliminary data.</text>
</comment>
<dbReference type="PANTHER" id="PTHR38474:SF1">
    <property type="entry name" value="SLR0299 PROTEIN"/>
    <property type="match status" value="1"/>
</dbReference>
<organism evidence="1 2">
    <name type="scientific">Romboutsia sedimentorum</name>
    <dbReference type="NCBI Taxonomy" id="1368474"/>
    <lineage>
        <taxon>Bacteria</taxon>
        <taxon>Bacillati</taxon>
        <taxon>Bacillota</taxon>
        <taxon>Clostridia</taxon>
        <taxon>Peptostreptococcales</taxon>
        <taxon>Peptostreptococcaceae</taxon>
        <taxon>Romboutsia</taxon>
    </lineage>
</organism>
<dbReference type="SUPFAM" id="SSF52777">
    <property type="entry name" value="CoA-dependent acyltransferases"/>
    <property type="match status" value="1"/>
</dbReference>
<evidence type="ECO:0000313" key="2">
    <source>
        <dbReference type="Proteomes" id="UP001301012"/>
    </source>
</evidence>
<accession>A0ABT7E6F3</accession>
<proteinExistence type="predicted"/>
<name>A0ABT7E6F3_9FIRM</name>
<keyword evidence="2" id="KW-1185">Reference proteome</keyword>
<gene>
    <name evidence="1" type="ORF">QOZ84_02810</name>
</gene>
<dbReference type="Pfam" id="PF00302">
    <property type="entry name" value="CAT"/>
    <property type="match status" value="1"/>
</dbReference>
<dbReference type="InterPro" id="IPR023213">
    <property type="entry name" value="CAT-like_dom_sf"/>
</dbReference>
<dbReference type="PIRSF" id="PIRSF000440">
    <property type="entry name" value="CAT"/>
    <property type="match status" value="1"/>
</dbReference>
<sequence length="208" mass="24795">MKYINFNTWKRKEHYDFFKSVDNPQFNICVNIDVTNFKKFVKNNNLSFYYSMVYACTYVINQTEDFRYKIRNNELILHDELHPSFTDIGDNKDLFKIVTVPFKNNIIEFSNAAKEASINQKEYFPKIDKNQDELIYFSCLPWVSFTSISNEMIMNKEDSIPRISFGKYFNENDKILLPYSIQVNHMLLDGVHVGKYIENLQKLLNKIK</sequence>
<dbReference type="Proteomes" id="UP001301012">
    <property type="component" value="Unassembled WGS sequence"/>
</dbReference>
<dbReference type="EMBL" id="JASKYM010000001">
    <property type="protein sequence ID" value="MDK2562467.1"/>
    <property type="molecule type" value="Genomic_DNA"/>
</dbReference>
<evidence type="ECO:0000313" key="1">
    <source>
        <dbReference type="EMBL" id="MDK2562467.1"/>
    </source>
</evidence>
<dbReference type="SMART" id="SM01059">
    <property type="entry name" value="CAT"/>
    <property type="match status" value="1"/>
</dbReference>
<dbReference type="Gene3D" id="3.30.559.10">
    <property type="entry name" value="Chloramphenicol acetyltransferase-like domain"/>
    <property type="match status" value="1"/>
</dbReference>
<reference evidence="1 2" key="1">
    <citation type="submission" date="2023-05" db="EMBL/GenBank/DDBJ databases">
        <title>Rombocin, a short stable natural nisin variant, displays selective antimicrobial activity against Listeria monocytogenes and employs dual mode of action to kill target bacterial strains.</title>
        <authorList>
            <person name="Wambui J."/>
            <person name="Stephan R."/>
            <person name="Kuipers O.P."/>
        </authorList>
    </citation>
    <scope>NUCLEOTIDE SEQUENCE [LARGE SCALE GENOMIC DNA]</scope>
    <source>
        <strain evidence="1 2">RC002</strain>
    </source>
</reference>
<dbReference type="InterPro" id="IPR001707">
    <property type="entry name" value="Cmp_AcTrfase"/>
</dbReference>
<dbReference type="RefSeq" id="WP_284131445.1">
    <property type="nucleotide sequence ID" value="NZ_JASKYM010000001.1"/>
</dbReference>
<dbReference type="PANTHER" id="PTHR38474">
    <property type="entry name" value="SLR0299 PROTEIN"/>
    <property type="match status" value="1"/>
</dbReference>
<protein>
    <submittedName>
        <fullName evidence="1">Chloramphenicol acetyltransferase</fullName>
    </submittedName>
</protein>